<dbReference type="Proteomes" id="UP001172721">
    <property type="component" value="Unassembled WGS sequence"/>
</dbReference>
<protein>
    <submittedName>
        <fullName evidence="2">Glycosyltransferase family 2 protein</fullName>
        <ecNumber evidence="2">2.4.-.-</ecNumber>
    </submittedName>
</protein>
<dbReference type="EMBL" id="JAUHTR010000001">
    <property type="protein sequence ID" value="MDN4523619.1"/>
    <property type="molecule type" value="Genomic_DNA"/>
</dbReference>
<dbReference type="InterPro" id="IPR029044">
    <property type="entry name" value="Nucleotide-diphossugar_trans"/>
</dbReference>
<organism evidence="2 3">
    <name type="scientific">Fictibacillus fluitans</name>
    <dbReference type="NCBI Taxonomy" id="3058422"/>
    <lineage>
        <taxon>Bacteria</taxon>
        <taxon>Bacillati</taxon>
        <taxon>Bacillota</taxon>
        <taxon>Bacilli</taxon>
        <taxon>Bacillales</taxon>
        <taxon>Fictibacillaceae</taxon>
        <taxon>Fictibacillus</taxon>
    </lineage>
</organism>
<dbReference type="Gene3D" id="3.90.550.10">
    <property type="entry name" value="Spore Coat Polysaccharide Biosynthesis Protein SpsA, Chain A"/>
    <property type="match status" value="1"/>
</dbReference>
<dbReference type="EC" id="2.4.-.-" evidence="2"/>
<dbReference type="CDD" id="cd00761">
    <property type="entry name" value="Glyco_tranf_GTA_type"/>
    <property type="match status" value="1"/>
</dbReference>
<keyword evidence="2" id="KW-0328">Glycosyltransferase</keyword>
<dbReference type="Pfam" id="PF00535">
    <property type="entry name" value="Glycos_transf_2"/>
    <property type="match status" value="1"/>
</dbReference>
<proteinExistence type="predicted"/>
<evidence type="ECO:0000313" key="3">
    <source>
        <dbReference type="Proteomes" id="UP001172721"/>
    </source>
</evidence>
<accession>A0ABT8HS73</accession>
<dbReference type="PANTHER" id="PTHR43685:SF2">
    <property type="entry name" value="GLYCOSYLTRANSFERASE 2-LIKE DOMAIN-CONTAINING PROTEIN"/>
    <property type="match status" value="1"/>
</dbReference>
<keyword evidence="2" id="KW-0808">Transferase</keyword>
<reference evidence="2" key="1">
    <citation type="submission" date="2023-07" db="EMBL/GenBank/DDBJ databases">
        <title>Fictibacillus sp. isolated from freshwater pond.</title>
        <authorList>
            <person name="Kirdat K."/>
            <person name="Bhat A."/>
            <person name="Mourya A."/>
            <person name="Yadav A."/>
        </authorList>
    </citation>
    <scope>NUCLEOTIDE SEQUENCE</scope>
    <source>
        <strain evidence="2">NE201</strain>
    </source>
</reference>
<sequence length="415" mass="49269">MVKVSIILTSYNKPDLVGKSIQSILVQTHTDWELFIMDDHSNQETLSAILPFLQDSRITYINSNVKDEDRHKVTRYAYLINQAYEQLTGDYVCYLTDDTEYLPHRLEKMLAYFQENPGKDVVYSRQKAEYYNHDGRHLYYMLLPAEDVLERAANRVDHCSVMHTRRIAEKIRKKHGTYWDDDRAFWFNADAVFWSRLNEFSSFYPISEVLDITRKTPHSYQQLSVNLPDRIPEGTIVKGISPCKYIIEGETRRPLSDAMYDQLYLENIIEIPDPVLFKYREGTPVTWKALHDGLLIKEDDFLYYLQNQKKRRVSQEALRYYWPRKRIIELNHTLSMDIGDPVEYKISETSLLPDGVLFKHNGNYYLSEQNQLCFIQEDIAQNKFFYRMDLAVSLTDKEFTWFEQGNPFVWQLPFK</sequence>
<evidence type="ECO:0000259" key="1">
    <source>
        <dbReference type="Pfam" id="PF00535"/>
    </source>
</evidence>
<keyword evidence="3" id="KW-1185">Reference proteome</keyword>
<dbReference type="GO" id="GO:0016757">
    <property type="term" value="F:glycosyltransferase activity"/>
    <property type="evidence" value="ECO:0007669"/>
    <property type="project" value="UniProtKB-KW"/>
</dbReference>
<dbReference type="SUPFAM" id="SSF53448">
    <property type="entry name" value="Nucleotide-diphospho-sugar transferases"/>
    <property type="match status" value="1"/>
</dbReference>
<feature type="domain" description="Glycosyltransferase 2-like" evidence="1">
    <location>
        <begin position="5"/>
        <end position="139"/>
    </location>
</feature>
<gene>
    <name evidence="2" type="ORF">QYB97_04000</name>
</gene>
<comment type="caution">
    <text evidence="2">The sequence shown here is derived from an EMBL/GenBank/DDBJ whole genome shotgun (WGS) entry which is preliminary data.</text>
</comment>
<name>A0ABT8HS73_9BACL</name>
<dbReference type="RefSeq" id="WP_301164637.1">
    <property type="nucleotide sequence ID" value="NZ_JAUHTR010000001.1"/>
</dbReference>
<dbReference type="InterPro" id="IPR001173">
    <property type="entry name" value="Glyco_trans_2-like"/>
</dbReference>
<evidence type="ECO:0000313" key="2">
    <source>
        <dbReference type="EMBL" id="MDN4523619.1"/>
    </source>
</evidence>
<dbReference type="PANTHER" id="PTHR43685">
    <property type="entry name" value="GLYCOSYLTRANSFERASE"/>
    <property type="match status" value="1"/>
</dbReference>
<dbReference type="InterPro" id="IPR050834">
    <property type="entry name" value="Glycosyltransf_2"/>
</dbReference>